<comment type="caution">
    <text evidence="4">Lacks conserved residue(s) required for the propagation of feature annotation.</text>
</comment>
<comment type="similarity">
    <text evidence="1">Belongs to the glycosyl hydrolase 18 family. Chitinase class V subfamily.</text>
</comment>
<dbReference type="Pfam" id="PF00704">
    <property type="entry name" value="Glyco_hydro_18"/>
    <property type="match status" value="1"/>
</dbReference>
<dbReference type="InterPro" id="IPR050314">
    <property type="entry name" value="Glycosyl_Hydrlase_18"/>
</dbReference>
<dbReference type="InterPro" id="IPR029070">
    <property type="entry name" value="Chitinase_insertion_sf"/>
</dbReference>
<dbReference type="PROSITE" id="PS51910">
    <property type="entry name" value="GH18_2"/>
    <property type="match status" value="1"/>
</dbReference>
<dbReference type="InterPro" id="IPR036861">
    <property type="entry name" value="Endochitinase-like_sf"/>
</dbReference>
<dbReference type="Gene3D" id="3.30.60.10">
    <property type="entry name" value="Endochitinase-like"/>
    <property type="match status" value="1"/>
</dbReference>
<feature type="signal peptide" evidence="5">
    <location>
        <begin position="1"/>
        <end position="16"/>
    </location>
</feature>
<evidence type="ECO:0000256" key="2">
    <source>
        <dbReference type="ARBA" id="ARBA00012729"/>
    </source>
</evidence>
<dbReference type="Proteomes" id="UP001305779">
    <property type="component" value="Unassembled WGS sequence"/>
</dbReference>
<keyword evidence="5" id="KW-0732">Signal</keyword>
<dbReference type="Gene3D" id="3.20.20.80">
    <property type="entry name" value="Glycosidases"/>
    <property type="match status" value="1"/>
</dbReference>
<comment type="caution">
    <text evidence="8">The sequence shown here is derived from an EMBL/GenBank/DDBJ whole genome shotgun (WGS) entry which is preliminary data.</text>
</comment>
<feature type="domain" description="GH18" evidence="7">
    <location>
        <begin position="118"/>
        <end position="484"/>
    </location>
</feature>
<dbReference type="InterPro" id="IPR001223">
    <property type="entry name" value="Glyco_hydro18_cat"/>
</dbReference>
<keyword evidence="9" id="KW-1185">Reference proteome</keyword>
<dbReference type="SUPFAM" id="SSF54556">
    <property type="entry name" value="Chitinase insertion domain"/>
    <property type="match status" value="1"/>
</dbReference>
<dbReference type="SMART" id="SM00636">
    <property type="entry name" value="Glyco_18"/>
    <property type="match status" value="1"/>
</dbReference>
<dbReference type="PANTHER" id="PTHR11177">
    <property type="entry name" value="CHITINASE"/>
    <property type="match status" value="1"/>
</dbReference>
<evidence type="ECO:0000259" key="7">
    <source>
        <dbReference type="PROSITE" id="PS51910"/>
    </source>
</evidence>
<evidence type="ECO:0000256" key="4">
    <source>
        <dbReference type="PROSITE-ProRule" id="PRU00261"/>
    </source>
</evidence>
<name>A0ABR0E096_ZASCE</name>
<dbReference type="PROSITE" id="PS50941">
    <property type="entry name" value="CHIT_BIND_I_2"/>
    <property type="match status" value="1"/>
</dbReference>
<evidence type="ECO:0000256" key="3">
    <source>
        <dbReference type="ARBA" id="ARBA00022669"/>
    </source>
</evidence>
<dbReference type="SUPFAM" id="SSF51445">
    <property type="entry name" value="(Trans)glycosidases"/>
    <property type="match status" value="1"/>
</dbReference>
<dbReference type="InterPro" id="IPR017853">
    <property type="entry name" value="GH"/>
</dbReference>
<dbReference type="EMBL" id="JAXOVC010000013">
    <property type="protein sequence ID" value="KAK4494774.1"/>
    <property type="molecule type" value="Genomic_DNA"/>
</dbReference>
<feature type="domain" description="Chitin-binding type-1" evidence="6">
    <location>
        <begin position="493"/>
        <end position="542"/>
    </location>
</feature>
<evidence type="ECO:0000313" key="8">
    <source>
        <dbReference type="EMBL" id="KAK4494774.1"/>
    </source>
</evidence>
<proteinExistence type="inferred from homology"/>
<keyword evidence="4" id="KW-1015">Disulfide bond</keyword>
<sequence>MFILTAISALLAFVSASTSPDLVTQQDPAQLTPSKVDPRNHYHLQSEHKPSFAQFSASQPSLTPNGALKSPCGKYSEGGSVTEDYCSTTSNPPCQSGFGSCQVHQPYTCDPSAGSATKRSVYYYQGGNVYSRVCNQIPPDQIKLDGVTHLYWAFAAIDPNSFATVPSDSRDLDLYAAFTNIGKAGKVGTWISIGGFDYTTASATHTTFSDMVSTPANRQAFISGLLNFMNAHGFTGVDIDWEYPVDQKRGGRPNDMKNLVQLLADMRQYSGFGHNFGISVTLAPDLWYLQHYDAKGLLQNADFLGFMAYDLHGIWDVPNVGNVVLGQTNINDIEKDLLPLWFDLAQSDLAKVNFGLASYGRGYTLSNPACNNANGTCYWSGPSKPGPCTNTPGVMSGQEIKKLIADRNLTPEPLGDDSSTMVQITWDDQWMGFDDEASLLEKIDYANGHCFGGTMTWSVDLDSGTGTSETPPISTDGTCGIGDGSGNGNVSSDGTCGAGNNDAYCGGDYPGCCSSAGYCGFGDDYCGAANGEQPKFSSPSKEATDQDPNGLKICNSKPSPALWNEYKVGGYLYTAAVLGYGEGLVPTLVNYISGLNVFDCDWGTCDPNSVPINKDDYEECSTAPRAVLSLYAVAEYAKFWYTVSLAVNQAVVYLNDKAANMVQTFYPNAPNQRTPLNNLSTALSVVGAVLGLLPGIGSSLSAGASIGNAIVGIFATTTSLGTVDQTNITNSWGDMYKIIEDTLQNEVAALSKTYDNPDANSGGLAHDPGSASSACFDGTFSQDITRQISTAPLNAPDFITAVLASTAINLLWNQQQVVVAKASKASLDYDPCDGDTLFTAGTKYCDGQGNMYVLQLYNEGMGYTQVGSTTGSAVPGFPNLGDYFLTPKAITLASERSQTRSGFQAPPPASSDIINVLNDVDLNNVPLESVAAFNLPVCEMDGLNVYLWGDQASGNSPTTNAQLKNVCINTLVCDNTDQACLDKNGKAFPYADVANVCVPG</sequence>
<evidence type="ECO:0000313" key="9">
    <source>
        <dbReference type="Proteomes" id="UP001305779"/>
    </source>
</evidence>
<organism evidence="8 9">
    <name type="scientific">Zasmidium cellare</name>
    <name type="common">Wine cellar mold</name>
    <name type="synonym">Racodium cellare</name>
    <dbReference type="NCBI Taxonomy" id="395010"/>
    <lineage>
        <taxon>Eukaryota</taxon>
        <taxon>Fungi</taxon>
        <taxon>Dikarya</taxon>
        <taxon>Ascomycota</taxon>
        <taxon>Pezizomycotina</taxon>
        <taxon>Dothideomycetes</taxon>
        <taxon>Dothideomycetidae</taxon>
        <taxon>Mycosphaerellales</taxon>
        <taxon>Mycosphaerellaceae</taxon>
        <taxon>Zasmidium</taxon>
    </lineage>
</organism>
<dbReference type="Gene3D" id="3.10.50.10">
    <property type="match status" value="1"/>
</dbReference>
<evidence type="ECO:0000256" key="1">
    <source>
        <dbReference type="ARBA" id="ARBA00008682"/>
    </source>
</evidence>
<keyword evidence="3 4" id="KW-0147">Chitin-binding</keyword>
<dbReference type="InterPro" id="IPR011583">
    <property type="entry name" value="Chitinase_II/V-like_cat"/>
</dbReference>
<dbReference type="PANTHER" id="PTHR11177:SF333">
    <property type="entry name" value="CHITINASE"/>
    <property type="match status" value="1"/>
</dbReference>
<feature type="disulfide bond" evidence="4">
    <location>
        <begin position="512"/>
        <end position="526"/>
    </location>
</feature>
<accession>A0ABR0E096</accession>
<dbReference type="EC" id="3.2.1.14" evidence="2"/>
<evidence type="ECO:0000256" key="5">
    <source>
        <dbReference type="SAM" id="SignalP"/>
    </source>
</evidence>
<protein>
    <recommendedName>
        <fullName evidence="2">chitinase</fullName>
        <ecNumber evidence="2">3.2.1.14</ecNumber>
    </recommendedName>
</protein>
<reference evidence="8 9" key="1">
    <citation type="journal article" date="2023" name="G3 (Bethesda)">
        <title>A chromosome-level genome assembly of Zasmidium syzygii isolated from banana leaves.</title>
        <authorList>
            <person name="van Westerhoven A.C."/>
            <person name="Mehrabi R."/>
            <person name="Talebi R."/>
            <person name="Steentjes M.B.F."/>
            <person name="Corcolon B."/>
            <person name="Chong P.A."/>
            <person name="Kema G.H.J."/>
            <person name="Seidl M.F."/>
        </authorList>
    </citation>
    <scope>NUCLEOTIDE SEQUENCE [LARGE SCALE GENOMIC DNA]</scope>
    <source>
        <strain evidence="8 9">P124</strain>
    </source>
</reference>
<feature type="chain" id="PRO_5046222651" description="chitinase" evidence="5">
    <location>
        <begin position="17"/>
        <end position="1000"/>
    </location>
</feature>
<gene>
    <name evidence="8" type="ORF">PRZ48_014130</name>
</gene>
<evidence type="ECO:0000259" key="6">
    <source>
        <dbReference type="PROSITE" id="PS50941"/>
    </source>
</evidence>
<dbReference type="InterPro" id="IPR001002">
    <property type="entry name" value="Chitin-bd_1"/>
</dbReference>